<reference evidence="2" key="1">
    <citation type="submission" date="2023-08" db="EMBL/GenBank/DDBJ databases">
        <authorList>
            <person name="Alioto T."/>
            <person name="Alioto T."/>
            <person name="Gomez Garrido J."/>
        </authorList>
    </citation>
    <scope>NUCLEOTIDE SEQUENCE</scope>
</reference>
<proteinExistence type="predicted"/>
<dbReference type="AlphaFoldDB" id="A0AA36FCR3"/>
<organism evidence="2 3">
    <name type="scientific">Octopus vulgaris</name>
    <name type="common">Common octopus</name>
    <dbReference type="NCBI Taxonomy" id="6645"/>
    <lineage>
        <taxon>Eukaryota</taxon>
        <taxon>Metazoa</taxon>
        <taxon>Spiralia</taxon>
        <taxon>Lophotrochozoa</taxon>
        <taxon>Mollusca</taxon>
        <taxon>Cephalopoda</taxon>
        <taxon>Coleoidea</taxon>
        <taxon>Octopodiformes</taxon>
        <taxon>Octopoda</taxon>
        <taxon>Incirrata</taxon>
        <taxon>Octopodidae</taxon>
        <taxon>Octopus</taxon>
    </lineage>
</organism>
<evidence type="ECO:0000313" key="3">
    <source>
        <dbReference type="Proteomes" id="UP001162480"/>
    </source>
</evidence>
<dbReference type="Proteomes" id="UP001162480">
    <property type="component" value="Chromosome 14"/>
</dbReference>
<feature type="signal peptide" evidence="1">
    <location>
        <begin position="1"/>
        <end position="20"/>
    </location>
</feature>
<evidence type="ECO:0000313" key="2">
    <source>
        <dbReference type="EMBL" id="CAI9733340.1"/>
    </source>
</evidence>
<keyword evidence="3" id="KW-1185">Reference proteome</keyword>
<name>A0AA36FCR3_OCTVU</name>
<gene>
    <name evidence="2" type="ORF">OCTVUL_1B012525</name>
</gene>
<evidence type="ECO:0000256" key="1">
    <source>
        <dbReference type="SAM" id="SignalP"/>
    </source>
</evidence>
<keyword evidence="1" id="KW-0732">Signal</keyword>
<sequence length="109" mass="12715">MNRPFFLSLVLILSISVAELLSYRDVNTPAPVVKQWWETKRHTHIYIYVGLLSVSVYQIHSQSFGWPEAIIADNCLRCHTVGLNPEPYCWKENFLPHSHACPYSTKNYY</sequence>
<feature type="chain" id="PRO_5041405355" evidence="1">
    <location>
        <begin position="21"/>
        <end position="109"/>
    </location>
</feature>
<dbReference type="EMBL" id="OX597827">
    <property type="protein sequence ID" value="CAI9733340.1"/>
    <property type="molecule type" value="Genomic_DNA"/>
</dbReference>
<protein>
    <submittedName>
        <fullName evidence="2">Uncharacterized protein</fullName>
    </submittedName>
</protein>
<accession>A0AA36FCR3</accession>